<dbReference type="OrthoDB" id="37622at2"/>
<protein>
    <submittedName>
        <fullName evidence="2">Cytochrome C biogenesis protein</fullName>
    </submittedName>
</protein>
<dbReference type="GO" id="GO:0010038">
    <property type="term" value="P:response to metal ion"/>
    <property type="evidence" value="ECO:0007669"/>
    <property type="project" value="InterPro"/>
</dbReference>
<proteinExistence type="inferred from homology"/>
<dbReference type="PANTHER" id="PTHR23419">
    <property type="entry name" value="DIVALENT CATION TOLERANCE CUTA-RELATED"/>
    <property type="match status" value="1"/>
</dbReference>
<name>A0A0J1D3Y8_9BURK</name>
<comment type="similarity">
    <text evidence="1">Belongs to the CutA family.</text>
</comment>
<sequence length="110" mass="12277">MNMPVVLVLTTLPDREAASTLAKQAIDAQLAACVTELGRVKSLYRWKGKVEAAEELQLLFKTSLARSDELTRFIETNHPYETPEIVSWQADASAAYGQWITAETQRPLNV</sequence>
<evidence type="ECO:0000256" key="1">
    <source>
        <dbReference type="ARBA" id="ARBA00010169"/>
    </source>
</evidence>
<organism evidence="2 3">
    <name type="scientific">Caballeronia mineralivorans PML1(12)</name>
    <dbReference type="NCBI Taxonomy" id="908627"/>
    <lineage>
        <taxon>Bacteria</taxon>
        <taxon>Pseudomonadati</taxon>
        <taxon>Pseudomonadota</taxon>
        <taxon>Betaproteobacteria</taxon>
        <taxon>Burkholderiales</taxon>
        <taxon>Burkholderiaceae</taxon>
        <taxon>Caballeronia</taxon>
    </lineage>
</organism>
<dbReference type="AlphaFoldDB" id="A0A0J1D3Y8"/>
<keyword evidence="3" id="KW-1185">Reference proteome</keyword>
<reference evidence="2 3" key="1">
    <citation type="journal article" date="2015" name="Genome Announc.">
        <title>Draft Genome Sequence of Burkholderia sp. Strain PML1(12), an Ectomycorrhizosphere-Inhabiting Bacterium with Effective Mineral-Weathering Ability.</title>
        <authorList>
            <person name="Uroz S."/>
            <person name="Oger P."/>
        </authorList>
    </citation>
    <scope>NUCLEOTIDE SEQUENCE [LARGE SCALE GENOMIC DNA]</scope>
    <source>
        <strain evidence="3">PML1(12)</strain>
    </source>
</reference>
<gene>
    <name evidence="2" type="ORF">EOS_04220</name>
</gene>
<dbReference type="InterPro" id="IPR004323">
    <property type="entry name" value="Ion_tolerance_CutA"/>
</dbReference>
<evidence type="ECO:0000313" key="2">
    <source>
        <dbReference type="EMBL" id="KLU27425.1"/>
    </source>
</evidence>
<dbReference type="Pfam" id="PF03091">
    <property type="entry name" value="CutA1"/>
    <property type="match status" value="1"/>
</dbReference>
<dbReference type="EMBL" id="AEJF01000028">
    <property type="protein sequence ID" value="KLU27425.1"/>
    <property type="molecule type" value="Genomic_DNA"/>
</dbReference>
<dbReference type="PATRIC" id="fig|908627.4.peg.933"/>
<dbReference type="Gene3D" id="3.30.70.120">
    <property type="match status" value="1"/>
</dbReference>
<dbReference type="InterPro" id="IPR015867">
    <property type="entry name" value="N-reg_PII/ATP_PRibTrfase_C"/>
</dbReference>
<dbReference type="SUPFAM" id="SSF54913">
    <property type="entry name" value="GlnB-like"/>
    <property type="match status" value="1"/>
</dbReference>
<accession>A0A0J1D3Y8</accession>
<comment type="caution">
    <text evidence="2">The sequence shown here is derived from an EMBL/GenBank/DDBJ whole genome shotgun (WGS) entry which is preliminary data.</text>
</comment>
<dbReference type="Proteomes" id="UP000035963">
    <property type="component" value="Unassembled WGS sequence"/>
</dbReference>
<dbReference type="GO" id="GO:0005507">
    <property type="term" value="F:copper ion binding"/>
    <property type="evidence" value="ECO:0007669"/>
    <property type="project" value="TreeGrafter"/>
</dbReference>
<dbReference type="PANTHER" id="PTHR23419:SF8">
    <property type="entry name" value="FI09726P"/>
    <property type="match status" value="1"/>
</dbReference>
<evidence type="ECO:0000313" key="3">
    <source>
        <dbReference type="Proteomes" id="UP000035963"/>
    </source>
</evidence>
<dbReference type="InterPro" id="IPR011322">
    <property type="entry name" value="N-reg_PII-like_a/b"/>
</dbReference>